<accession>A0A371FI08</accession>
<keyword evidence="3" id="KW-1185">Reference proteome</keyword>
<evidence type="ECO:0000313" key="2">
    <source>
        <dbReference type="EMBL" id="RDX77932.1"/>
    </source>
</evidence>
<dbReference type="AlphaFoldDB" id="A0A371FI08"/>
<dbReference type="PANTHER" id="PTHR35046:SF9">
    <property type="entry name" value="RNA-DIRECTED DNA POLYMERASE"/>
    <property type="match status" value="1"/>
</dbReference>
<sequence>MVTTIKAPWMLDENGGFLDTPRGETTLSHILEEPKAWILRKGDGDLYGEAQIKESQEATLARFLNGLNREIQDIVELHQLHYSTLEDLVHQATKVKSQLKRKLSSRKSYPNTSWKSKEREKERPRRG</sequence>
<feature type="non-terminal residue" evidence="2">
    <location>
        <position position="1"/>
    </location>
</feature>
<dbReference type="Proteomes" id="UP000257109">
    <property type="component" value="Unassembled WGS sequence"/>
</dbReference>
<protein>
    <submittedName>
        <fullName evidence="2">Uncharacterized protein</fullName>
    </submittedName>
</protein>
<dbReference type="OrthoDB" id="1731207at2759"/>
<evidence type="ECO:0000256" key="1">
    <source>
        <dbReference type="SAM" id="MobiDB-lite"/>
    </source>
</evidence>
<proteinExistence type="predicted"/>
<gene>
    <name evidence="2" type="ORF">CR513_41858</name>
</gene>
<name>A0A371FI08_MUCPR</name>
<feature type="compositionally biased region" description="Basic and acidic residues" evidence="1">
    <location>
        <begin position="115"/>
        <end position="127"/>
    </location>
</feature>
<organism evidence="2 3">
    <name type="scientific">Mucuna pruriens</name>
    <name type="common">Velvet bean</name>
    <name type="synonym">Dolichos pruriens</name>
    <dbReference type="NCBI Taxonomy" id="157652"/>
    <lineage>
        <taxon>Eukaryota</taxon>
        <taxon>Viridiplantae</taxon>
        <taxon>Streptophyta</taxon>
        <taxon>Embryophyta</taxon>
        <taxon>Tracheophyta</taxon>
        <taxon>Spermatophyta</taxon>
        <taxon>Magnoliopsida</taxon>
        <taxon>eudicotyledons</taxon>
        <taxon>Gunneridae</taxon>
        <taxon>Pentapetalae</taxon>
        <taxon>rosids</taxon>
        <taxon>fabids</taxon>
        <taxon>Fabales</taxon>
        <taxon>Fabaceae</taxon>
        <taxon>Papilionoideae</taxon>
        <taxon>50 kb inversion clade</taxon>
        <taxon>NPAAA clade</taxon>
        <taxon>indigoferoid/millettioid clade</taxon>
        <taxon>Phaseoleae</taxon>
        <taxon>Mucuna</taxon>
    </lineage>
</organism>
<evidence type="ECO:0000313" key="3">
    <source>
        <dbReference type="Proteomes" id="UP000257109"/>
    </source>
</evidence>
<comment type="caution">
    <text evidence="2">The sequence shown here is derived from an EMBL/GenBank/DDBJ whole genome shotgun (WGS) entry which is preliminary data.</text>
</comment>
<dbReference type="EMBL" id="QJKJ01009030">
    <property type="protein sequence ID" value="RDX77932.1"/>
    <property type="molecule type" value="Genomic_DNA"/>
</dbReference>
<dbReference type="PANTHER" id="PTHR35046">
    <property type="entry name" value="ZINC KNUCKLE (CCHC-TYPE) FAMILY PROTEIN"/>
    <property type="match status" value="1"/>
</dbReference>
<feature type="region of interest" description="Disordered" evidence="1">
    <location>
        <begin position="99"/>
        <end position="127"/>
    </location>
</feature>
<reference evidence="2" key="1">
    <citation type="submission" date="2018-05" db="EMBL/GenBank/DDBJ databases">
        <title>Draft genome of Mucuna pruriens seed.</title>
        <authorList>
            <person name="Nnadi N.E."/>
            <person name="Vos R."/>
            <person name="Hasami M.H."/>
            <person name="Devisetty U.K."/>
            <person name="Aguiy J.C."/>
        </authorList>
    </citation>
    <scope>NUCLEOTIDE SEQUENCE [LARGE SCALE GENOMIC DNA]</scope>
    <source>
        <strain evidence="2">JCA_2017</strain>
    </source>
</reference>